<reference evidence="5 6" key="1">
    <citation type="submission" date="2020-04" db="EMBL/GenBank/DDBJ databases">
        <title>Complete genome of a Psychrophilic, Marine, Gas Vacuolate Bacterium Polaromonas vacuolata KCTC 22033T.</title>
        <authorList>
            <person name="Hwang K."/>
            <person name="Kim K.M."/>
        </authorList>
    </citation>
    <scope>NUCLEOTIDE SEQUENCE [LARGE SCALE GENOMIC DNA]</scope>
    <source>
        <strain evidence="5 6">KCTC 22033</strain>
    </source>
</reference>
<keyword evidence="5" id="KW-0575">Peroxidase</keyword>
<dbReference type="EC" id="1.11.1.15" evidence="5"/>
<evidence type="ECO:0000313" key="5">
    <source>
        <dbReference type="EMBL" id="QJC56842.1"/>
    </source>
</evidence>
<dbReference type="RefSeq" id="WP_168922441.1">
    <property type="nucleotide sequence ID" value="NZ_CP051461.1"/>
</dbReference>
<feature type="compositionally biased region" description="Polar residues" evidence="1">
    <location>
        <begin position="206"/>
        <end position="217"/>
    </location>
</feature>
<protein>
    <submittedName>
        <fullName evidence="5">Hybrid peroxiredoxin hyPrx5</fullName>
        <ecNumber evidence="5">1.11.1.15</ecNumber>
    </submittedName>
</protein>
<dbReference type="PROSITE" id="PS51354">
    <property type="entry name" value="GLUTAREDOXIN_2"/>
    <property type="match status" value="1"/>
</dbReference>
<sequence>MRSQLKKLLVLSLSLATFAAVNSSARAQQIFRIVGADGKVTFSDQAPSSQSNATVQAVTAENSAGQDSNTAINMLPYALKQVAIKYPVTFYTSNQCSACAAARAMLVGRGIPFTEKTISTTEDIQALERLSGDNSLPFATLGGQQLKGYAEVEWTQFLNAAGYPAVSQLPASYRQIPATPLVKITSVSVAPKSAASSPARRITPVTPATNNPSGIRF</sequence>
<dbReference type="InterPro" id="IPR025392">
    <property type="entry name" value="DUF4124"/>
</dbReference>
<keyword evidence="5" id="KW-0560">Oxidoreductase</keyword>
<feature type="domain" description="DUF4124" evidence="4">
    <location>
        <begin position="24"/>
        <end position="64"/>
    </location>
</feature>
<accession>A0A6H2HAD4</accession>
<keyword evidence="6" id="KW-1185">Reference proteome</keyword>
<keyword evidence="2" id="KW-0732">Signal</keyword>
<organism evidence="5 6">
    <name type="scientific">Polaromonas vacuolata</name>
    <dbReference type="NCBI Taxonomy" id="37448"/>
    <lineage>
        <taxon>Bacteria</taxon>
        <taxon>Pseudomonadati</taxon>
        <taxon>Pseudomonadota</taxon>
        <taxon>Betaproteobacteria</taxon>
        <taxon>Burkholderiales</taxon>
        <taxon>Comamonadaceae</taxon>
        <taxon>Polaromonas</taxon>
    </lineage>
</organism>
<dbReference type="CDD" id="cd02976">
    <property type="entry name" value="NrdH"/>
    <property type="match status" value="1"/>
</dbReference>
<evidence type="ECO:0000313" key="6">
    <source>
        <dbReference type="Proteomes" id="UP000502041"/>
    </source>
</evidence>
<evidence type="ECO:0000259" key="3">
    <source>
        <dbReference type="Pfam" id="PF00462"/>
    </source>
</evidence>
<dbReference type="AlphaFoldDB" id="A0A6H2HAD4"/>
<name>A0A6H2HAD4_9BURK</name>
<evidence type="ECO:0000259" key="4">
    <source>
        <dbReference type="Pfam" id="PF13511"/>
    </source>
</evidence>
<dbReference type="Pfam" id="PF13511">
    <property type="entry name" value="DUF4124"/>
    <property type="match status" value="1"/>
</dbReference>
<gene>
    <name evidence="5" type="primary">pgdX</name>
    <name evidence="5" type="ORF">HC248_02153</name>
</gene>
<dbReference type="InterPro" id="IPR002109">
    <property type="entry name" value="Glutaredoxin"/>
</dbReference>
<dbReference type="KEGG" id="pvac:HC248_02153"/>
<dbReference type="EMBL" id="CP051461">
    <property type="protein sequence ID" value="QJC56842.1"/>
    <property type="molecule type" value="Genomic_DNA"/>
</dbReference>
<dbReference type="GO" id="GO:0004601">
    <property type="term" value="F:peroxidase activity"/>
    <property type="evidence" value="ECO:0007669"/>
    <property type="project" value="UniProtKB-KW"/>
</dbReference>
<dbReference type="SUPFAM" id="SSF52833">
    <property type="entry name" value="Thioredoxin-like"/>
    <property type="match status" value="1"/>
</dbReference>
<feature type="domain" description="Glutaredoxin" evidence="3">
    <location>
        <begin position="88"/>
        <end position="137"/>
    </location>
</feature>
<proteinExistence type="predicted"/>
<dbReference type="Gene3D" id="3.40.30.10">
    <property type="entry name" value="Glutaredoxin"/>
    <property type="match status" value="1"/>
</dbReference>
<feature type="signal peptide" evidence="2">
    <location>
        <begin position="1"/>
        <end position="19"/>
    </location>
</feature>
<feature type="chain" id="PRO_5026235250" evidence="2">
    <location>
        <begin position="20"/>
        <end position="217"/>
    </location>
</feature>
<dbReference type="Pfam" id="PF00462">
    <property type="entry name" value="Glutaredoxin"/>
    <property type="match status" value="1"/>
</dbReference>
<feature type="region of interest" description="Disordered" evidence="1">
    <location>
        <begin position="195"/>
        <end position="217"/>
    </location>
</feature>
<evidence type="ECO:0000256" key="1">
    <source>
        <dbReference type="SAM" id="MobiDB-lite"/>
    </source>
</evidence>
<dbReference type="InterPro" id="IPR036249">
    <property type="entry name" value="Thioredoxin-like_sf"/>
</dbReference>
<dbReference type="Proteomes" id="UP000502041">
    <property type="component" value="Chromosome"/>
</dbReference>
<evidence type="ECO:0000256" key="2">
    <source>
        <dbReference type="SAM" id="SignalP"/>
    </source>
</evidence>